<dbReference type="PANTHER" id="PTHR12151:SF25">
    <property type="entry name" value="LINALOOL DEHYDRATASE_ISOMERASE DOMAIN-CONTAINING PROTEIN"/>
    <property type="match status" value="1"/>
</dbReference>
<feature type="domain" description="Thioredoxin" evidence="6">
    <location>
        <begin position="33"/>
        <end position="194"/>
    </location>
</feature>
<dbReference type="InterPro" id="IPR003782">
    <property type="entry name" value="SCO1/SenC"/>
</dbReference>
<evidence type="ECO:0000256" key="4">
    <source>
        <dbReference type="PIRSR" id="PIRSR603782-2"/>
    </source>
</evidence>
<dbReference type="KEGG" id="shd:SUTH_02558"/>
<dbReference type="InterPro" id="IPR013766">
    <property type="entry name" value="Thioredoxin_domain"/>
</dbReference>
<proteinExistence type="inferred from homology"/>
<keyword evidence="8" id="KW-1185">Reference proteome</keyword>
<dbReference type="OrthoDB" id="9790194at2"/>
<feature type="disulfide bond" description="Redox-active" evidence="4">
    <location>
        <begin position="70"/>
        <end position="74"/>
    </location>
</feature>
<comment type="similarity">
    <text evidence="1">Belongs to the SCO1/2 family.</text>
</comment>
<dbReference type="Proteomes" id="UP000031637">
    <property type="component" value="Chromosome"/>
</dbReference>
<evidence type="ECO:0000256" key="2">
    <source>
        <dbReference type="ARBA" id="ARBA00023008"/>
    </source>
</evidence>
<dbReference type="AlphaFoldDB" id="W0SHL4"/>
<dbReference type="PANTHER" id="PTHR12151">
    <property type="entry name" value="ELECTRON TRANSPORT PROTIN SCO1/SENC FAMILY MEMBER"/>
    <property type="match status" value="1"/>
</dbReference>
<feature type="chain" id="PRO_5004794977" evidence="5">
    <location>
        <begin position="19"/>
        <end position="194"/>
    </location>
</feature>
<accession>W0SHL4</accession>
<evidence type="ECO:0000256" key="1">
    <source>
        <dbReference type="ARBA" id="ARBA00010996"/>
    </source>
</evidence>
<keyword evidence="3" id="KW-0479">Metal-binding</keyword>
<dbReference type="InterPro" id="IPR036249">
    <property type="entry name" value="Thioredoxin-like_sf"/>
</dbReference>
<dbReference type="PROSITE" id="PS51352">
    <property type="entry name" value="THIOREDOXIN_2"/>
    <property type="match status" value="1"/>
</dbReference>
<dbReference type="Gene3D" id="3.40.30.10">
    <property type="entry name" value="Glutaredoxin"/>
    <property type="match status" value="1"/>
</dbReference>
<dbReference type="RefSeq" id="WP_041099724.1">
    <property type="nucleotide sequence ID" value="NZ_AP012547.1"/>
</dbReference>
<keyword evidence="4" id="KW-1015">Disulfide bond</keyword>
<sequence>MNSTSCFLRSFVTACAIALLTACSDSGTGERVLVARPEGGDFVLQSAAGPVDTRALRGNVLLIYFGYVNCPDICPVSMAAGAAALNALTPAERAKTRMIMISVDPERDTPAKLKDYVAYFHPSMVGAVGTATETAAIAKSFGVGYLRQPTRPDGGYAVDHSSQTFVIGPDGKVAELLPMGVPTGKVVATVRKLL</sequence>
<dbReference type="HOGENOM" id="CLU_050131_3_3_4"/>
<keyword evidence="2 3" id="KW-0186">Copper</keyword>
<gene>
    <name evidence="7" type="ORF">SUTH_02558</name>
</gene>
<protein>
    <submittedName>
        <fullName evidence="7">Electron transport protein SCO1/SenC</fullName>
    </submittedName>
</protein>
<evidence type="ECO:0000313" key="8">
    <source>
        <dbReference type="Proteomes" id="UP000031637"/>
    </source>
</evidence>
<dbReference type="CDD" id="cd02968">
    <property type="entry name" value="SCO"/>
    <property type="match status" value="1"/>
</dbReference>
<dbReference type="GO" id="GO:0046872">
    <property type="term" value="F:metal ion binding"/>
    <property type="evidence" value="ECO:0007669"/>
    <property type="project" value="UniProtKB-KW"/>
</dbReference>
<keyword evidence="5" id="KW-0732">Signal</keyword>
<evidence type="ECO:0000259" key="6">
    <source>
        <dbReference type="PROSITE" id="PS51352"/>
    </source>
</evidence>
<dbReference type="SUPFAM" id="SSF52833">
    <property type="entry name" value="Thioredoxin-like"/>
    <property type="match status" value="1"/>
</dbReference>
<dbReference type="EMBL" id="AP012547">
    <property type="protein sequence ID" value="BAO30340.1"/>
    <property type="molecule type" value="Genomic_DNA"/>
</dbReference>
<name>W0SHL4_9PROT</name>
<dbReference type="STRING" id="1223802.SUTH_02558"/>
<evidence type="ECO:0000313" key="7">
    <source>
        <dbReference type="EMBL" id="BAO30340.1"/>
    </source>
</evidence>
<feature type="signal peptide" evidence="5">
    <location>
        <begin position="1"/>
        <end position="18"/>
    </location>
</feature>
<reference evidence="7 8" key="1">
    <citation type="journal article" date="2014" name="Syst. Appl. Microbiol.">
        <title>Complete genomes of freshwater sulfur oxidizers Sulfuricella denitrificans skB26 and Sulfuritalea hydrogenivorans sk43H: genetic insights into the sulfur oxidation pathway of betaproteobacteria.</title>
        <authorList>
            <person name="Watanabe T."/>
            <person name="Kojima H."/>
            <person name="Fukui M."/>
        </authorList>
    </citation>
    <scope>NUCLEOTIDE SEQUENCE [LARGE SCALE GENOMIC DNA]</scope>
    <source>
        <strain evidence="7">DSM22779</strain>
    </source>
</reference>
<feature type="binding site" evidence="3">
    <location>
        <position position="160"/>
    </location>
    <ligand>
        <name>Cu cation</name>
        <dbReference type="ChEBI" id="CHEBI:23378"/>
    </ligand>
</feature>
<evidence type="ECO:0000256" key="5">
    <source>
        <dbReference type="SAM" id="SignalP"/>
    </source>
</evidence>
<dbReference type="Pfam" id="PF02630">
    <property type="entry name" value="SCO1-SenC"/>
    <property type="match status" value="1"/>
</dbReference>
<organism evidence="7 8">
    <name type="scientific">Sulfuritalea hydrogenivorans sk43H</name>
    <dbReference type="NCBI Taxonomy" id="1223802"/>
    <lineage>
        <taxon>Bacteria</taxon>
        <taxon>Pseudomonadati</taxon>
        <taxon>Pseudomonadota</taxon>
        <taxon>Betaproteobacteria</taxon>
        <taxon>Nitrosomonadales</taxon>
        <taxon>Sterolibacteriaceae</taxon>
        <taxon>Sulfuritalea</taxon>
    </lineage>
</organism>
<feature type="binding site" evidence="3">
    <location>
        <position position="74"/>
    </location>
    <ligand>
        <name>Cu cation</name>
        <dbReference type="ChEBI" id="CHEBI:23378"/>
    </ligand>
</feature>
<evidence type="ECO:0000256" key="3">
    <source>
        <dbReference type="PIRSR" id="PIRSR603782-1"/>
    </source>
</evidence>
<feature type="binding site" evidence="3">
    <location>
        <position position="70"/>
    </location>
    <ligand>
        <name>Cu cation</name>
        <dbReference type="ChEBI" id="CHEBI:23378"/>
    </ligand>
</feature>